<evidence type="ECO:0000313" key="3">
    <source>
        <dbReference type="Proteomes" id="UP001217918"/>
    </source>
</evidence>
<dbReference type="EMBL" id="JAQQPM010000002">
    <property type="protein sequence ID" value="KAK2068681.1"/>
    <property type="molecule type" value="Genomic_DNA"/>
</dbReference>
<comment type="caution">
    <text evidence="2">The sequence shown here is derived from an EMBL/GenBank/DDBJ whole genome shotgun (WGS) entry which is preliminary data.</text>
</comment>
<accession>A0AAD9I070</accession>
<name>A0AAD9I070_9PEZI</name>
<protein>
    <submittedName>
        <fullName evidence="2">Uncharacterized protein</fullName>
    </submittedName>
</protein>
<feature type="region of interest" description="Disordered" evidence="1">
    <location>
        <begin position="382"/>
        <end position="402"/>
    </location>
</feature>
<dbReference type="AlphaFoldDB" id="A0AAD9I070"/>
<reference evidence="2" key="1">
    <citation type="journal article" date="2023" name="Mol. Plant Microbe Interact.">
        <title>Elucidating the Obligate Nature and Biological Capacity of an Invasive Fungal Corn Pathogen.</title>
        <authorList>
            <person name="MacCready J.S."/>
            <person name="Roggenkamp E.M."/>
            <person name="Gdanetz K."/>
            <person name="Chilvers M.I."/>
        </authorList>
    </citation>
    <scope>NUCLEOTIDE SEQUENCE</scope>
    <source>
        <strain evidence="2">PM02</strain>
    </source>
</reference>
<gene>
    <name evidence="2" type="ORF">P8C59_003309</name>
</gene>
<keyword evidence="3" id="KW-1185">Reference proteome</keyword>
<sequence>MGGSAFASGDDPLDTPRMPAAVYHRKKAQFHAVLGELFVCVASPLDGPAKTDFGDVDITVCLGRATGSGHVLDDIALALGATRDIRHSDTRATLAVPWPCSDDDPSPASGAVRPRHVQVDVAVCRTLPQFHFGLFRHAHGDFWAIVGSMIRPAGLTLDDTALCLRVAAMERENFKKSKILLTAEPTEILHFLGLADGRHWEEPFPTVQDMFEYAATCPMLAATELSAGDKRRTSTRPVYHQWVTEFLPQYRDRRRSVLPAGGAEGLAAQVRQQAFARFPGVRAAHDARLREFLREKRTHEGKRLIKSAVPTAHADGRPVGANLRGCALSALRRIIFEHDGSYGLDVAAVAATVTDADGLYDMERLAAFVRLHWQDVGRKHANMQQDGLKGGKKRPAGHVADA</sequence>
<evidence type="ECO:0000256" key="1">
    <source>
        <dbReference type="SAM" id="MobiDB-lite"/>
    </source>
</evidence>
<organism evidence="2 3">
    <name type="scientific">Phyllachora maydis</name>
    <dbReference type="NCBI Taxonomy" id="1825666"/>
    <lineage>
        <taxon>Eukaryota</taxon>
        <taxon>Fungi</taxon>
        <taxon>Dikarya</taxon>
        <taxon>Ascomycota</taxon>
        <taxon>Pezizomycotina</taxon>
        <taxon>Sordariomycetes</taxon>
        <taxon>Sordariomycetidae</taxon>
        <taxon>Phyllachorales</taxon>
        <taxon>Phyllachoraceae</taxon>
        <taxon>Phyllachora</taxon>
    </lineage>
</organism>
<proteinExistence type="predicted"/>
<dbReference type="Proteomes" id="UP001217918">
    <property type="component" value="Unassembled WGS sequence"/>
</dbReference>
<evidence type="ECO:0000313" key="2">
    <source>
        <dbReference type="EMBL" id="KAK2068681.1"/>
    </source>
</evidence>